<gene>
    <name evidence="3" type="ORF">GM51_15725</name>
</gene>
<evidence type="ECO:0000313" key="3">
    <source>
        <dbReference type="EMBL" id="KGA15073.1"/>
    </source>
</evidence>
<comment type="caution">
    <text evidence="3">The sequence shown here is derived from an EMBL/GenBank/DDBJ whole genome shotgun (WGS) entry which is preliminary data.</text>
</comment>
<dbReference type="Gene3D" id="3.40.605.10">
    <property type="entry name" value="Aldehyde Dehydrogenase, Chain A, domain 1"/>
    <property type="match status" value="1"/>
</dbReference>
<dbReference type="PROSITE" id="PS00687">
    <property type="entry name" value="ALDEHYDE_DEHYDR_GLU"/>
    <property type="match status" value="1"/>
</dbReference>
<dbReference type="Pfam" id="PF00171">
    <property type="entry name" value="Aldedh"/>
    <property type="match status" value="1"/>
</dbReference>
<dbReference type="InterPro" id="IPR016162">
    <property type="entry name" value="Ald_DH_N"/>
</dbReference>
<dbReference type="EMBL" id="JNSL01000126">
    <property type="protein sequence ID" value="KGA15073.1"/>
    <property type="molecule type" value="Genomic_DNA"/>
</dbReference>
<dbReference type="InterPro" id="IPR016163">
    <property type="entry name" value="Ald_DH_C"/>
</dbReference>
<protein>
    <recommendedName>
        <fullName evidence="2">Aldehyde dehydrogenase domain-containing protein</fullName>
    </recommendedName>
</protein>
<dbReference type="InterPro" id="IPR016161">
    <property type="entry name" value="Ald_DH/histidinol_DH"/>
</dbReference>
<sequence length="512" mass="54870">MSATAISNQTPDFLFATSGEIFRPESPFPGVELEPTPISKTSDAITATEVARGMQSTWNKTSLKHRIDILNRYHDLILEHQDELASIIQRETGKARSHAVEEILQVAMISAYYAKNAKKFLAPNSRAGVLPVLTQVRVMPAPVGVVGIISPWNYPFTLSMCDILPAILVGNAVVLRPDEQTMWSAIRGLELLFEAGLTNGVVTMVSGPGSIIGAAVIDEVDYLCFTGSTATGRIVGAQAGARLIGTSLELGGKNPMIVCADANLKKFLDIATRACFTSAGQLCISIERMYIHESIYEKFLAAFNVRVRELVLGAGVGWGYDVGSLVGPAQLKRVTQAVAKAVSQGAKIEAGGNHRPDIGPYVFEPTVLSGVTKSMEISTDEVFGPCVYVQPFKTIEQAIALANDSSFGLSASVITSNIKFGKAVAEQLRTGSVNINEGYASAYGSVDAPMGGMAASGLGRRHGIEGLLRFTQQQTIATAHVVTMSPKFGRSDEQWSGILVKFLQIMKALRLR</sequence>
<dbReference type="Gene3D" id="3.40.309.10">
    <property type="entry name" value="Aldehyde Dehydrogenase, Chain A, domain 2"/>
    <property type="match status" value="1"/>
</dbReference>
<feature type="domain" description="Aldehyde dehydrogenase" evidence="2">
    <location>
        <begin position="22"/>
        <end position="476"/>
    </location>
</feature>
<dbReference type="InterPro" id="IPR015590">
    <property type="entry name" value="Aldehyde_DH_dom"/>
</dbReference>
<organism evidence="3">
    <name type="scientific">freshwater metagenome</name>
    <dbReference type="NCBI Taxonomy" id="449393"/>
    <lineage>
        <taxon>unclassified sequences</taxon>
        <taxon>metagenomes</taxon>
        <taxon>ecological metagenomes</taxon>
    </lineage>
</organism>
<dbReference type="NCBIfam" id="NF006916">
    <property type="entry name" value="PRK09407.1"/>
    <property type="match status" value="1"/>
</dbReference>
<dbReference type="SUPFAM" id="SSF53720">
    <property type="entry name" value="ALDH-like"/>
    <property type="match status" value="1"/>
</dbReference>
<dbReference type="PANTHER" id="PTHR11699">
    <property type="entry name" value="ALDEHYDE DEHYDROGENASE-RELATED"/>
    <property type="match status" value="1"/>
</dbReference>
<evidence type="ECO:0000256" key="1">
    <source>
        <dbReference type="ARBA" id="ARBA00023002"/>
    </source>
</evidence>
<dbReference type="FunFam" id="3.40.309.10:FF:000009">
    <property type="entry name" value="Aldehyde dehydrogenase A"/>
    <property type="match status" value="1"/>
</dbReference>
<dbReference type="InterPro" id="IPR029510">
    <property type="entry name" value="Ald_DH_CS_GLU"/>
</dbReference>
<keyword evidence="1" id="KW-0560">Oxidoreductase</keyword>
<reference evidence="3" key="1">
    <citation type="submission" date="2014-06" db="EMBL/GenBank/DDBJ databases">
        <title>Key roles for freshwater Actinobacteria revealed by deep metagenomic sequencing.</title>
        <authorList>
            <person name="Ghai R."/>
            <person name="Mizuno C.M."/>
            <person name="Picazo A."/>
            <person name="Camacho A."/>
            <person name="Rodriguez-Valera F."/>
        </authorList>
    </citation>
    <scope>NUCLEOTIDE SEQUENCE</scope>
</reference>
<dbReference type="GO" id="GO:0016620">
    <property type="term" value="F:oxidoreductase activity, acting on the aldehyde or oxo group of donors, NAD or NADP as acceptor"/>
    <property type="evidence" value="ECO:0007669"/>
    <property type="project" value="InterPro"/>
</dbReference>
<evidence type="ECO:0000259" key="2">
    <source>
        <dbReference type="Pfam" id="PF00171"/>
    </source>
</evidence>
<proteinExistence type="predicted"/>
<accession>A0A094SAK2</accession>
<name>A0A094SAK2_9ZZZZ</name>
<dbReference type="AlphaFoldDB" id="A0A094SAK2"/>